<dbReference type="PANTHER" id="PTHR30348">
    <property type="entry name" value="UNCHARACTERIZED PROTEIN YECE"/>
    <property type="match status" value="1"/>
</dbReference>
<protein>
    <recommendedName>
        <fullName evidence="3">DUF72 domain-containing protein</fullName>
    </recommendedName>
</protein>
<dbReference type="STRING" id="697581.TCARB_1399"/>
<organism evidence="1 2">
    <name type="scientific">Thermofilum adornatum 1505</name>
    <dbReference type="NCBI Taxonomy" id="697581"/>
    <lineage>
        <taxon>Archaea</taxon>
        <taxon>Thermoproteota</taxon>
        <taxon>Thermoprotei</taxon>
        <taxon>Thermofilales</taxon>
        <taxon>Thermofilaceae</taxon>
        <taxon>Thermofilum</taxon>
    </lineage>
</organism>
<dbReference type="AlphaFoldDB" id="A0A3G1A8C6"/>
<dbReference type="Proteomes" id="UP000266720">
    <property type="component" value="Chromosome"/>
</dbReference>
<gene>
    <name evidence="1" type="ORF">TCARB_1399</name>
</gene>
<dbReference type="GeneID" id="16572964"/>
<dbReference type="InterPro" id="IPR002763">
    <property type="entry name" value="DUF72"/>
</dbReference>
<sequence length="236" mass="27921">MLLYVGTSGWKYDWNPNGLEWYSRESGFNAIELNMSFYSFPQKSAVERWSEESGRLRWSIKVHRSITHLRRLNEKAIPTWEKFVSVFEPLEDKIDFYLFQLPPTFQFNNEAKQRLSRFSSMSHKVAIEPRHESWFNKEVYEFFEEKGIHFVTPDSPIFEGLPPDGVVKINGIVYVRMHGRLTWYNYGYLDEELEEVAEKIIQVAPEKAYIFFNNNHDMLGDGRKLIEIFASKGVKI</sequence>
<reference evidence="2" key="1">
    <citation type="book" date="2010" name="EXTREMOPHILES" publisher="0:0-0">
        <title>Complete genome sequences of ten hyperthermophilic archaea reveal their metabolic capabilities and possible ecological roles.</title>
        <editorList>
            <person name="?"/>
        </editorList>
        <authorList>
            <person name="Ravin N.V."/>
            <person name="Mardanov A.V."/>
            <person name="Bonch-Osmolovskaya E.A."/>
            <person name="Skryabin K.G."/>
        </authorList>
    </citation>
    <scope>NUCLEOTIDE SEQUENCE [LARGE SCALE GENOMIC DNA]</scope>
    <source>
        <strain evidence="2">1505</strain>
    </source>
</reference>
<dbReference type="RefSeq" id="WP_020962011.1">
    <property type="nucleotide sequence ID" value="NZ_CP007493.1"/>
</dbReference>
<dbReference type="InterPro" id="IPR036520">
    <property type="entry name" value="UPF0759_sf"/>
</dbReference>
<evidence type="ECO:0000313" key="2">
    <source>
        <dbReference type="Proteomes" id="UP000266720"/>
    </source>
</evidence>
<dbReference type="SUPFAM" id="SSF117396">
    <property type="entry name" value="TM1631-like"/>
    <property type="match status" value="1"/>
</dbReference>
<proteinExistence type="predicted"/>
<dbReference type="KEGG" id="tcb:TCARB_1399"/>
<dbReference type="Pfam" id="PF01904">
    <property type="entry name" value="DUF72"/>
    <property type="match status" value="1"/>
</dbReference>
<evidence type="ECO:0008006" key="3">
    <source>
        <dbReference type="Google" id="ProtNLM"/>
    </source>
</evidence>
<dbReference type="GeneID" id="25406805"/>
<name>A0A3G1A8C6_9CREN</name>
<dbReference type="PANTHER" id="PTHR30348:SF4">
    <property type="entry name" value="DUF72 DOMAIN-CONTAINING PROTEIN"/>
    <property type="match status" value="1"/>
</dbReference>
<accession>A0A3G1A8C6</accession>
<evidence type="ECO:0000313" key="1">
    <source>
        <dbReference type="EMBL" id="AJB42445.1"/>
    </source>
</evidence>
<dbReference type="EMBL" id="CP007493">
    <property type="protein sequence ID" value="AJB42445.1"/>
    <property type="molecule type" value="Genomic_DNA"/>
</dbReference>
<dbReference type="Gene3D" id="3.20.20.410">
    <property type="entry name" value="Protein of unknown function UPF0759"/>
    <property type="match status" value="1"/>
</dbReference>